<evidence type="ECO:0000259" key="2">
    <source>
        <dbReference type="Pfam" id="PF00266"/>
    </source>
</evidence>
<feature type="domain" description="Aminotransferase class V" evidence="2">
    <location>
        <begin position="31"/>
        <end position="220"/>
    </location>
</feature>
<keyword evidence="4" id="KW-1185">Reference proteome</keyword>
<dbReference type="GO" id="GO:0008483">
    <property type="term" value="F:transaminase activity"/>
    <property type="evidence" value="ECO:0007669"/>
    <property type="project" value="UniProtKB-KW"/>
</dbReference>
<dbReference type="Gene3D" id="3.40.640.10">
    <property type="entry name" value="Type I PLP-dependent aspartate aminotransferase-like (Major domain)"/>
    <property type="match status" value="1"/>
</dbReference>
<evidence type="ECO:0000256" key="1">
    <source>
        <dbReference type="ARBA" id="ARBA00022898"/>
    </source>
</evidence>
<gene>
    <name evidence="3" type="ORF">RF11_01495</name>
</gene>
<accession>A0A0C2IZC5</accession>
<keyword evidence="3" id="KW-0032">Aminotransferase</keyword>
<dbReference type="EMBL" id="JWZT01005104">
    <property type="protein sequence ID" value="KII62122.1"/>
    <property type="molecule type" value="Genomic_DNA"/>
</dbReference>
<proteinExistence type="predicted"/>
<dbReference type="InterPro" id="IPR015424">
    <property type="entry name" value="PyrdxlP-dep_Trfase"/>
</dbReference>
<comment type="caution">
    <text evidence="3">The sequence shown here is derived from an EMBL/GenBank/DDBJ whole genome shotgun (WGS) entry which is preliminary data.</text>
</comment>
<dbReference type="OMA" id="TGNCHKW"/>
<reference evidence="3 4" key="1">
    <citation type="journal article" date="2014" name="Genome Biol. Evol.">
        <title>The genome of the myxosporean Thelohanellus kitauei shows adaptations to nutrient acquisition within its fish host.</title>
        <authorList>
            <person name="Yang Y."/>
            <person name="Xiong J."/>
            <person name="Zhou Z."/>
            <person name="Huo F."/>
            <person name="Miao W."/>
            <person name="Ran C."/>
            <person name="Liu Y."/>
            <person name="Zhang J."/>
            <person name="Feng J."/>
            <person name="Wang M."/>
            <person name="Wang M."/>
            <person name="Wang L."/>
            <person name="Yao B."/>
        </authorList>
    </citation>
    <scope>NUCLEOTIDE SEQUENCE [LARGE SCALE GENOMIC DNA]</scope>
    <source>
        <strain evidence="3">Wuqing</strain>
    </source>
</reference>
<sequence>MTDTDKVITSNFGLYARQNYFGLKPDLSFIDQTSYGLIPKYVTHKINDLANEILENPHKNITNMKTATFHVMEQISKMLNFDPEDAMFMNSCSESLQIVLNANKLEEQDRILIMSDCGTKIKNIIRSNCDLIGCTLDTLNTPIPMTKISELLNILDETLIKHKYKLIVFEHVSSTTGILYPIEMVVKVCKRYGVIAVIYGCYAVGHVPTNLRSIDADFFISMHILSSACFYRWCFCSQHVSMLWVSKPYQQNLDPLIKCYEQAANEKNIMKRFSEHKKWDISQIFSVSLGLEFIDLILITEYNSKLLRWAVNHLQNTWGTRSLKLTRTVKSPFMSFVRLPLCVERFFISEFGHREAPEKFVKMVLDNYDTAICARIIDNSFYVGITAHIYNTKQDYTNLAKNLIELDQQLRVTTYIPAQQTL</sequence>
<name>A0A0C2IZC5_THEKT</name>
<organism evidence="3 4">
    <name type="scientific">Thelohanellus kitauei</name>
    <name type="common">Myxosporean</name>
    <dbReference type="NCBI Taxonomy" id="669202"/>
    <lineage>
        <taxon>Eukaryota</taxon>
        <taxon>Metazoa</taxon>
        <taxon>Cnidaria</taxon>
        <taxon>Myxozoa</taxon>
        <taxon>Myxosporea</taxon>
        <taxon>Bivalvulida</taxon>
        <taxon>Platysporina</taxon>
        <taxon>Myxobolidae</taxon>
        <taxon>Thelohanellus</taxon>
    </lineage>
</organism>
<dbReference type="InterPro" id="IPR015421">
    <property type="entry name" value="PyrdxlP-dep_Trfase_major"/>
</dbReference>
<dbReference type="SUPFAM" id="SSF53383">
    <property type="entry name" value="PLP-dependent transferases"/>
    <property type="match status" value="1"/>
</dbReference>
<dbReference type="AlphaFoldDB" id="A0A0C2IZC5"/>
<dbReference type="PANTHER" id="PTHR43092:SF2">
    <property type="entry name" value="HERCYNYLCYSTEINE SULFOXIDE LYASE"/>
    <property type="match status" value="1"/>
</dbReference>
<evidence type="ECO:0000313" key="3">
    <source>
        <dbReference type="EMBL" id="KII62122.1"/>
    </source>
</evidence>
<dbReference type="Proteomes" id="UP000031668">
    <property type="component" value="Unassembled WGS sequence"/>
</dbReference>
<evidence type="ECO:0000313" key="4">
    <source>
        <dbReference type="Proteomes" id="UP000031668"/>
    </source>
</evidence>
<keyword evidence="1" id="KW-0663">Pyridoxal phosphate</keyword>
<dbReference type="InterPro" id="IPR000192">
    <property type="entry name" value="Aminotrans_V_dom"/>
</dbReference>
<dbReference type="OrthoDB" id="5978656at2759"/>
<dbReference type="PANTHER" id="PTHR43092">
    <property type="entry name" value="L-CYSTEINE DESULFHYDRASE"/>
    <property type="match status" value="1"/>
</dbReference>
<keyword evidence="3" id="KW-0808">Transferase</keyword>
<dbReference type="Pfam" id="PF00266">
    <property type="entry name" value="Aminotran_5"/>
    <property type="match status" value="1"/>
</dbReference>
<protein>
    <submittedName>
        <fullName evidence="3">Putative aminotransferase</fullName>
    </submittedName>
</protein>